<sequence>MAPRFRFRTTSPGVVSNGVDDRPAPPPEIFPRPRRARWGAERVRVARLRLHLPPSLGQYREHVSELASAVGSGSGRASLPVRVVGSGTQPEAYEIRITRRGIRIGTATSMGVLHGMRTLVDLWDDGDGATLPVAEIADSPSFDVRGVFAESFIGTDRMDLADWRRFVDAMGQLKLNTIGVSLYGCWDMHHGERSEYLFAPLDDYPALMTPRRLWTWDPKAEREVEHCDLPLMFEHDFFGDVVRHANRQGIEIVPHLGGPGHSTLLPRLIPALSALDDDGRPTGYGYCVTGDAAREALARLVRSLAGQHLLPNRIARLHVAGDEYYPIRNVDPADARRVVSPYCRCSGCRDLTAGQMLMEYLIHVGQVLDEYGITMVHWQDTLVREGVLDEYLDRVEARSLARPVIAWWKYNDPVPAPDTSRAEAWSCPITGFAPFLFHQDFTPNIETVLRRGHAAGATGVFGYGQPDPSFHLNYAFLADQAWNVDGGGGAEEFLRRLAARLCPEQPEAARYAFSSARTITASYPLMMYVMQHVLPFFSTAAAGATSYPDDLLRAFAIAQPPLADVLRQVADTLRDAVAGMPSGREIRHWPNPVRTWTQENLRIADTADLLLQALVVARAPEPPAAHVVEELDRAGKALLRSVAAVKPGYSAPAALREHWIFVRELHTALNRLRESGGVAGAESWYAWIV</sequence>
<feature type="domain" description="Beta-hexosaminidase bacterial type N-terminal" evidence="8">
    <location>
        <begin position="27"/>
        <end position="138"/>
    </location>
</feature>
<evidence type="ECO:0000256" key="1">
    <source>
        <dbReference type="ARBA" id="ARBA00001231"/>
    </source>
</evidence>
<comment type="similarity">
    <text evidence="2">Belongs to the glycosyl hydrolase 20 family.</text>
</comment>
<dbReference type="GO" id="GO:0030203">
    <property type="term" value="P:glycosaminoglycan metabolic process"/>
    <property type="evidence" value="ECO:0007669"/>
    <property type="project" value="TreeGrafter"/>
</dbReference>
<comment type="caution">
    <text evidence="9">The sequence shown here is derived from an EMBL/GenBank/DDBJ whole genome shotgun (WGS) entry which is preliminary data.</text>
</comment>
<dbReference type="Pfam" id="PF00728">
    <property type="entry name" value="Glyco_hydro_20"/>
    <property type="match status" value="1"/>
</dbReference>
<dbReference type="EC" id="3.2.1.52" evidence="3"/>
<gene>
    <name evidence="9" type="ORF">G1H11_13755</name>
</gene>
<evidence type="ECO:0000256" key="3">
    <source>
        <dbReference type="ARBA" id="ARBA00012663"/>
    </source>
</evidence>
<keyword evidence="10" id="KW-1185">Reference proteome</keyword>
<name>A0A6N9YMS9_9ACTN</name>
<keyword evidence="5" id="KW-0326">Glycosidase</keyword>
<proteinExistence type="inferred from homology"/>
<dbReference type="Gene3D" id="3.20.20.80">
    <property type="entry name" value="Glycosidases"/>
    <property type="match status" value="1"/>
</dbReference>
<evidence type="ECO:0000313" key="10">
    <source>
        <dbReference type="Proteomes" id="UP000469185"/>
    </source>
</evidence>
<dbReference type="InterPro" id="IPR029018">
    <property type="entry name" value="Hex-like_dom2"/>
</dbReference>
<dbReference type="InterPro" id="IPR025705">
    <property type="entry name" value="Beta_hexosaminidase_sua/sub"/>
</dbReference>
<protein>
    <recommendedName>
        <fullName evidence="3">beta-N-acetylhexosaminidase</fullName>
        <ecNumber evidence="3">3.2.1.52</ecNumber>
    </recommendedName>
</protein>
<comment type="catalytic activity">
    <reaction evidence="1">
        <text>Hydrolysis of terminal non-reducing N-acetyl-D-hexosamine residues in N-acetyl-beta-D-hexosaminides.</text>
        <dbReference type="EC" id="3.2.1.52"/>
    </reaction>
</comment>
<dbReference type="Pfam" id="PF02838">
    <property type="entry name" value="Glyco_hydro_20b"/>
    <property type="match status" value="1"/>
</dbReference>
<organism evidence="9 10">
    <name type="scientific">Phytoactinopolyspora alkaliphila</name>
    <dbReference type="NCBI Taxonomy" id="1783498"/>
    <lineage>
        <taxon>Bacteria</taxon>
        <taxon>Bacillati</taxon>
        <taxon>Actinomycetota</taxon>
        <taxon>Actinomycetes</taxon>
        <taxon>Jiangellales</taxon>
        <taxon>Jiangellaceae</taxon>
        <taxon>Phytoactinopolyspora</taxon>
    </lineage>
</organism>
<evidence type="ECO:0000256" key="2">
    <source>
        <dbReference type="ARBA" id="ARBA00006285"/>
    </source>
</evidence>
<dbReference type="GO" id="GO:0004563">
    <property type="term" value="F:beta-N-acetylhexosaminidase activity"/>
    <property type="evidence" value="ECO:0007669"/>
    <property type="project" value="UniProtKB-EC"/>
</dbReference>
<reference evidence="9 10" key="1">
    <citation type="submission" date="2020-02" db="EMBL/GenBank/DDBJ databases">
        <authorList>
            <person name="Li X.-J."/>
            <person name="Feng X.-M."/>
        </authorList>
    </citation>
    <scope>NUCLEOTIDE SEQUENCE [LARGE SCALE GENOMIC DNA]</scope>
    <source>
        <strain evidence="9 10">CGMCC 4.7225</strain>
    </source>
</reference>
<dbReference type="InterPro" id="IPR015882">
    <property type="entry name" value="HEX_bac_N"/>
</dbReference>
<dbReference type="PANTHER" id="PTHR22600">
    <property type="entry name" value="BETA-HEXOSAMINIDASE"/>
    <property type="match status" value="1"/>
</dbReference>
<dbReference type="InterPro" id="IPR015883">
    <property type="entry name" value="Glyco_hydro_20_cat"/>
</dbReference>
<feature type="domain" description="Glycoside hydrolase family 20 catalytic" evidence="7">
    <location>
        <begin position="162"/>
        <end position="386"/>
    </location>
</feature>
<dbReference type="Gene3D" id="3.30.379.10">
    <property type="entry name" value="Chitobiase/beta-hexosaminidase domain 2-like"/>
    <property type="match status" value="1"/>
</dbReference>
<dbReference type="AlphaFoldDB" id="A0A6N9YMS9"/>
<dbReference type="Proteomes" id="UP000469185">
    <property type="component" value="Unassembled WGS sequence"/>
</dbReference>
<dbReference type="SUPFAM" id="SSF51445">
    <property type="entry name" value="(Trans)glycosidases"/>
    <property type="match status" value="1"/>
</dbReference>
<evidence type="ECO:0000256" key="4">
    <source>
        <dbReference type="ARBA" id="ARBA00022801"/>
    </source>
</evidence>
<dbReference type="PRINTS" id="PR00738">
    <property type="entry name" value="GLHYDRLASE20"/>
</dbReference>
<evidence type="ECO:0000259" key="7">
    <source>
        <dbReference type="Pfam" id="PF00728"/>
    </source>
</evidence>
<dbReference type="PANTHER" id="PTHR22600:SF57">
    <property type="entry name" value="BETA-N-ACETYLHEXOSAMINIDASE"/>
    <property type="match status" value="1"/>
</dbReference>
<dbReference type="EMBL" id="JAAGOB010000007">
    <property type="protein sequence ID" value="NED96371.1"/>
    <property type="molecule type" value="Genomic_DNA"/>
</dbReference>
<dbReference type="RefSeq" id="WP_163819167.1">
    <property type="nucleotide sequence ID" value="NZ_JAAGOB010000007.1"/>
</dbReference>
<dbReference type="GO" id="GO:0005975">
    <property type="term" value="P:carbohydrate metabolic process"/>
    <property type="evidence" value="ECO:0007669"/>
    <property type="project" value="InterPro"/>
</dbReference>
<evidence type="ECO:0000313" key="9">
    <source>
        <dbReference type="EMBL" id="NED96371.1"/>
    </source>
</evidence>
<keyword evidence="4 9" id="KW-0378">Hydrolase</keyword>
<dbReference type="InterPro" id="IPR017853">
    <property type="entry name" value="GH"/>
</dbReference>
<dbReference type="SUPFAM" id="SSF55545">
    <property type="entry name" value="beta-N-acetylhexosaminidase-like domain"/>
    <property type="match status" value="1"/>
</dbReference>
<evidence type="ECO:0000256" key="5">
    <source>
        <dbReference type="ARBA" id="ARBA00023295"/>
    </source>
</evidence>
<dbReference type="GO" id="GO:0016020">
    <property type="term" value="C:membrane"/>
    <property type="evidence" value="ECO:0007669"/>
    <property type="project" value="TreeGrafter"/>
</dbReference>
<evidence type="ECO:0000259" key="8">
    <source>
        <dbReference type="Pfam" id="PF02838"/>
    </source>
</evidence>
<evidence type="ECO:0000256" key="6">
    <source>
        <dbReference type="SAM" id="MobiDB-lite"/>
    </source>
</evidence>
<accession>A0A6N9YMS9</accession>
<feature type="region of interest" description="Disordered" evidence="6">
    <location>
        <begin position="1"/>
        <end position="32"/>
    </location>
</feature>